<dbReference type="GO" id="GO:0003955">
    <property type="term" value="F:NAD(P)H dehydrogenase (quinone) activity"/>
    <property type="evidence" value="ECO:0007669"/>
    <property type="project" value="TreeGrafter"/>
</dbReference>
<evidence type="ECO:0000313" key="4">
    <source>
        <dbReference type="Proteomes" id="UP001272987"/>
    </source>
</evidence>
<evidence type="ECO:0000313" key="2">
    <source>
        <dbReference type="EMBL" id="MDX2958112.1"/>
    </source>
</evidence>
<keyword evidence="4" id="KW-1185">Reference proteome</keyword>
<dbReference type="PANTHER" id="PTHR30546">
    <property type="entry name" value="FLAVODOXIN-RELATED PROTEIN WRBA-RELATED"/>
    <property type="match status" value="1"/>
</dbReference>
<dbReference type="EMBL" id="JARAWP010000006">
    <property type="protein sequence ID" value="MDX3018479.1"/>
    <property type="molecule type" value="Genomic_DNA"/>
</dbReference>
<gene>
    <name evidence="2" type="ORF">PV399_00040</name>
    <name evidence="3" type="ORF">PV666_11350</name>
</gene>
<evidence type="ECO:0000259" key="1">
    <source>
        <dbReference type="PROSITE" id="PS50902"/>
    </source>
</evidence>
<dbReference type="GO" id="GO:0016020">
    <property type="term" value="C:membrane"/>
    <property type="evidence" value="ECO:0007669"/>
    <property type="project" value="TreeGrafter"/>
</dbReference>
<dbReference type="Gene3D" id="3.40.50.360">
    <property type="match status" value="2"/>
</dbReference>
<comment type="caution">
    <text evidence="2">The sequence shown here is derived from an EMBL/GenBank/DDBJ whole genome shotgun (WGS) entry which is preliminary data.</text>
</comment>
<dbReference type="PANTHER" id="PTHR30546:SF23">
    <property type="entry name" value="FLAVOPROTEIN-LIKE PROTEIN YCP4-RELATED"/>
    <property type="match status" value="1"/>
</dbReference>
<dbReference type="InterPro" id="IPR008254">
    <property type="entry name" value="Flavodoxin/NO_synth"/>
</dbReference>
<dbReference type="Pfam" id="PF03358">
    <property type="entry name" value="FMN_red"/>
    <property type="match status" value="1"/>
</dbReference>
<dbReference type="RefSeq" id="WP_010355259.1">
    <property type="nucleotide sequence ID" value="NZ_CP122369.1"/>
</dbReference>
<protein>
    <submittedName>
        <fullName evidence="2">Flavodoxin family protein</fullName>
    </submittedName>
</protein>
<dbReference type="Proteomes" id="UP001272987">
    <property type="component" value="Unassembled WGS sequence"/>
</dbReference>
<dbReference type="GO" id="GO:0010181">
    <property type="term" value="F:FMN binding"/>
    <property type="evidence" value="ECO:0007669"/>
    <property type="project" value="InterPro"/>
</dbReference>
<evidence type="ECO:0000313" key="5">
    <source>
        <dbReference type="Proteomes" id="UP001282288"/>
    </source>
</evidence>
<dbReference type="PROSITE" id="PS50902">
    <property type="entry name" value="FLAVODOXIN_LIKE"/>
    <property type="match status" value="2"/>
</dbReference>
<dbReference type="AlphaFoldDB" id="A0AAP6EBU4"/>
<dbReference type="InterPro" id="IPR029039">
    <property type="entry name" value="Flavoprotein-like_sf"/>
</dbReference>
<reference evidence="2 4" key="1">
    <citation type="journal article" date="2023" name="Microb. Genom.">
        <title>Mesoterricola silvestris gen. nov., sp. nov., Mesoterricola sediminis sp. nov., Geothrix oryzae sp. nov., Geothrix edaphica sp. nov., Geothrix rubra sp. nov., and Geothrix limicola sp. nov., six novel members of Acidobacteriota isolated from soils.</title>
        <authorList>
            <person name="Weisberg A.J."/>
            <person name="Pearce E."/>
            <person name="Kramer C.G."/>
            <person name="Chang J.H."/>
            <person name="Clarke C.R."/>
        </authorList>
    </citation>
    <scope>NUCLEOTIDE SEQUENCE</scope>
    <source>
        <strain evidence="3 4">NB05-1H</strain>
        <strain evidence="2">NRRL_B-16521</strain>
    </source>
</reference>
<dbReference type="InterPro" id="IPR005025">
    <property type="entry name" value="FMN_Rdtase-like_dom"/>
</dbReference>
<accession>A0AAP6EBU4</accession>
<dbReference type="SUPFAM" id="SSF52218">
    <property type="entry name" value="Flavoproteins"/>
    <property type="match status" value="2"/>
</dbReference>
<name>A0AAP6EBU4_9ACTN</name>
<proteinExistence type="predicted"/>
<feature type="domain" description="Flavodoxin-like" evidence="1">
    <location>
        <begin position="194"/>
        <end position="355"/>
    </location>
</feature>
<sequence>MHRTPRVAVIHYSRNGTVHALARAAAAGAEADGAHVRLLRVAGEGEHGGGPVAGHGDLRWADGVVLATPTYFGNIASPLKRFIESASGLWSEGVLADLVVTGLTSSNSPHGGRETTLLALYQSMYHWGALILPAGTTEGAFTAAGGNPYGVAAPSDPDGLVGAAHQRAAHALGVRLSRTCARMTGPACRESSRVAVVCDPAEPGIRALASAMATGAGKAGAEVRLLDVGDAVPADVEWADAVALGAPAFLGGVSPTLLRFLADCEPLRTAGRLDGKAATGFVTAPHPHSGSESALLALYNALHHWGAVIVPPGYTDPSITSAGGNPYGISHTTAHGPLPGPETVAAATFQGDRLARITTRLRDPAYRHEPVRPRAVR</sequence>
<dbReference type="EMBL" id="JARAWC010000001">
    <property type="protein sequence ID" value="MDX2958112.1"/>
    <property type="molecule type" value="Genomic_DNA"/>
</dbReference>
<feature type="domain" description="Flavodoxin-like" evidence="1">
    <location>
        <begin position="7"/>
        <end position="177"/>
    </location>
</feature>
<organism evidence="2 5">
    <name type="scientific">Streptomyces acidiscabies</name>
    <dbReference type="NCBI Taxonomy" id="42234"/>
    <lineage>
        <taxon>Bacteria</taxon>
        <taxon>Bacillati</taxon>
        <taxon>Actinomycetota</taxon>
        <taxon>Actinomycetes</taxon>
        <taxon>Kitasatosporales</taxon>
        <taxon>Streptomycetaceae</taxon>
        <taxon>Streptomyces</taxon>
    </lineage>
</organism>
<dbReference type="Proteomes" id="UP001282288">
    <property type="component" value="Unassembled WGS sequence"/>
</dbReference>
<dbReference type="GeneID" id="69808146"/>
<evidence type="ECO:0000313" key="3">
    <source>
        <dbReference type="EMBL" id="MDX3018479.1"/>
    </source>
</evidence>